<feature type="region of interest" description="Disordered" evidence="1">
    <location>
        <begin position="610"/>
        <end position="631"/>
    </location>
</feature>
<reference evidence="2 3" key="1">
    <citation type="journal article" date="2018" name="MBio">
        <title>Comparative Genomics Reveals the Core Gene Toolbox for the Fungus-Insect Symbiosis.</title>
        <authorList>
            <person name="Wang Y."/>
            <person name="Stata M."/>
            <person name="Wang W."/>
            <person name="Stajich J.E."/>
            <person name="White M.M."/>
            <person name="Moncalvo J.M."/>
        </authorList>
    </citation>
    <scope>NUCLEOTIDE SEQUENCE [LARGE SCALE GENOMIC DNA]</scope>
    <source>
        <strain evidence="2 3">SC-DP-2</strain>
    </source>
</reference>
<dbReference type="InterPro" id="IPR015943">
    <property type="entry name" value="WD40/YVTN_repeat-like_dom_sf"/>
</dbReference>
<feature type="region of interest" description="Disordered" evidence="1">
    <location>
        <begin position="23"/>
        <end position="71"/>
    </location>
</feature>
<organism evidence="2 3">
    <name type="scientific">Smittium megazygosporum</name>
    <dbReference type="NCBI Taxonomy" id="133381"/>
    <lineage>
        <taxon>Eukaryota</taxon>
        <taxon>Fungi</taxon>
        <taxon>Fungi incertae sedis</taxon>
        <taxon>Zoopagomycota</taxon>
        <taxon>Kickxellomycotina</taxon>
        <taxon>Harpellomycetes</taxon>
        <taxon>Harpellales</taxon>
        <taxon>Legeriomycetaceae</taxon>
        <taxon>Smittium</taxon>
    </lineage>
</organism>
<feature type="compositionally biased region" description="Polar residues" evidence="1">
    <location>
        <begin position="1212"/>
        <end position="1228"/>
    </location>
</feature>
<feature type="region of interest" description="Disordered" evidence="1">
    <location>
        <begin position="84"/>
        <end position="201"/>
    </location>
</feature>
<keyword evidence="3" id="KW-1185">Reference proteome</keyword>
<feature type="region of interest" description="Disordered" evidence="1">
    <location>
        <begin position="800"/>
        <end position="860"/>
    </location>
</feature>
<dbReference type="OrthoDB" id="21128at2759"/>
<dbReference type="SUPFAM" id="SSF50978">
    <property type="entry name" value="WD40 repeat-like"/>
    <property type="match status" value="1"/>
</dbReference>
<dbReference type="InterPro" id="IPR036322">
    <property type="entry name" value="WD40_repeat_dom_sf"/>
</dbReference>
<dbReference type="Proteomes" id="UP000245609">
    <property type="component" value="Unassembled WGS sequence"/>
</dbReference>
<evidence type="ECO:0000313" key="3">
    <source>
        <dbReference type="Proteomes" id="UP000245609"/>
    </source>
</evidence>
<comment type="caution">
    <text evidence="2">The sequence shown here is derived from an EMBL/GenBank/DDBJ whole genome shotgun (WGS) entry which is preliminary data.</text>
</comment>
<accession>A0A2T9ZHE5</accession>
<proteinExistence type="predicted"/>
<feature type="region of interest" description="Disordered" evidence="1">
    <location>
        <begin position="219"/>
        <end position="256"/>
    </location>
</feature>
<feature type="compositionally biased region" description="Polar residues" evidence="1">
    <location>
        <begin position="222"/>
        <end position="232"/>
    </location>
</feature>
<sequence length="1606" mass="174307">MDQSTPLNDSGANSLLALLNSKSSLSPTSPAVDSSKNTFTFTSSPGSSDPAIQSAIPSKQSPNPQLGTQASTFKQLLSLSKVGNISMIPPSQPSSSKNSDIFSILKNSTLSPPGNTIPSENSADNQSPIDQGAKFISFLKETQKVRASSEIPSSKHSPTIPLEKPGPTNTFPVLQPSLSPKSSSKETTPANQAQKIPKFETPFNPFSINLAQIQNAKPIPESQPSTTFSPPATSILAPEPNPQDYKSPELRRTKKKNIPYGSEFIQSKDHKTEPIAKIKSSTSASRKRAITANDSYIIYGKPNGSIRIIQQHGPLREIFQGHKSHPLIVKLHPAPTTSYIEPTIVASSDNTNQVVFWSLLDRNLPCDDQTSSTRNKISPSMELREIHKISVDQSDPIIDIAWCPEYFVVEGMKSAFFYASAVITSCSVHIFVFKQSDRASSFEFFNSTSIPTEDPFCCLSWIKKSTGWDLLLATGSGFLKHVTGVVSSQETSLKVDNLVSNIGSNPRFLEWVSPLDSESGLGHLIIGHHNSPILELRWLGLSTDAVSDDVSSVEHKLIIDSPENVAKAVPILLYDDLSRTIMVFSPAKSSIALVPILAHNDSKGSLGFGPSGTHRLAGENDADRLSTNPTSSLNERNLIEIPIEKNSTLINASMTSELDKNKESFLGIYCVLNDLISQLQVPLPQSAFCHHKSTLSEHCTIQKQNEFNSLSSIMRNLSESRTNRNKILTESQNLGDGSTYFSQMIAQAAKLKESASPAEAVDSRSFQSALEKSLTSGLENKPDKKNSIIPKSIVEIDGSLAKADPVSENKPKRNNKNTSHLVESNSKSNKASLGGIFANISPGDQSTRSKNKFSFSPAPVGVNQSSATPAIAKFTFGEAPNDSPNPPQVNSGSTTSTAVKPTFEAQVQSIIDSESFKQDLISRIAESLKPSIELMLSNAVEQTLRTVFLNTVIPSYTRATQEMASQINDNVNHCFIQFTNTVQTSIKDTVAENVNSAMKQFSGLNINGQNQALFPQLDGPMQHPGHINPGLFYNPFIQNIPNIQASFNSNSFANPPIGQDLNGLNPVAQAQMPTPGNNTDAYPNNFSSQGPAPLPLHAPNIQNQSIPQLFNTANAFAFSQVNQFSPSSNQKGGYNLTANTQSTEPMGELPPTTTNIAQQAPFSVVNQPAPTSARPALIQKTASSEARVNTLKELLKFGPKPDSSMPGGEISEPNQQPIRSSNTASIPNSNLNNLMNKGLQLEMSNDIFNAQKVEKVVSQPCIVSTPASELNKSIEFNRAASEQEHPNNESKKLGLDKTHSAKALGASDFLNLTLYPEITKSGEVSALTTAGFEIPASHPSTALVASEIDKMLEANADPRDCIVLILSSNLNFSESQNQTSGISSPNSNSLEAGPSTGALVPISNNPLKLLYHVLPKIDINDLFVSSSENTSRIIRPATTNLYFYFSLLYALTRNVQLAKSNSNLVIVWIQGILTRLKSQNRNFGSQFGWKDIDFSSLDLDSLESQIPATNSLRLTPGLNQDIAGFMQDLERVELSNYYLENSTSSNYSPNSITKPKLDYSKLMKPIRKVILSCLSEICNGLEDSISNEEVRLLAKAKTLTRMVEMI</sequence>
<gene>
    <name evidence="2" type="ORF">BB560_001510</name>
</gene>
<feature type="compositionally biased region" description="Polar residues" evidence="1">
    <location>
        <begin position="816"/>
        <end position="831"/>
    </location>
</feature>
<feature type="compositionally biased region" description="Polar residues" evidence="1">
    <location>
        <begin position="97"/>
        <end position="129"/>
    </location>
</feature>
<feature type="compositionally biased region" description="Polar residues" evidence="1">
    <location>
        <begin position="842"/>
        <end position="854"/>
    </location>
</feature>
<dbReference type="EMBL" id="MBFS01000172">
    <property type="protein sequence ID" value="PVV03999.1"/>
    <property type="molecule type" value="Genomic_DNA"/>
</dbReference>
<evidence type="ECO:0000256" key="1">
    <source>
        <dbReference type="SAM" id="MobiDB-lite"/>
    </source>
</evidence>
<protein>
    <submittedName>
        <fullName evidence="2">Uncharacterized protein</fullName>
    </submittedName>
</protein>
<feature type="region of interest" description="Disordered" evidence="1">
    <location>
        <begin position="875"/>
        <end position="896"/>
    </location>
</feature>
<name>A0A2T9ZHE5_9FUNG</name>
<feature type="region of interest" description="Disordered" evidence="1">
    <location>
        <begin position="1198"/>
        <end position="1228"/>
    </location>
</feature>
<dbReference type="STRING" id="133381.A0A2T9ZHE5"/>
<evidence type="ECO:0000313" key="2">
    <source>
        <dbReference type="EMBL" id="PVV03999.1"/>
    </source>
</evidence>
<feature type="compositionally biased region" description="Polar residues" evidence="1">
    <location>
        <begin position="27"/>
        <end position="71"/>
    </location>
</feature>
<dbReference type="Gene3D" id="2.130.10.10">
    <property type="entry name" value="YVTN repeat-like/Quinoprotein amine dehydrogenase"/>
    <property type="match status" value="1"/>
</dbReference>